<organism evidence="1 2">
    <name type="scientific">Methylobacterium indicum</name>
    <dbReference type="NCBI Taxonomy" id="1775910"/>
    <lineage>
        <taxon>Bacteria</taxon>
        <taxon>Pseudomonadati</taxon>
        <taxon>Pseudomonadota</taxon>
        <taxon>Alphaproteobacteria</taxon>
        <taxon>Hyphomicrobiales</taxon>
        <taxon>Methylobacteriaceae</taxon>
        <taxon>Methylobacterium</taxon>
    </lineage>
</organism>
<dbReference type="InterPro" id="IPR007729">
    <property type="entry name" value="DGOK"/>
</dbReference>
<evidence type="ECO:0000313" key="1">
    <source>
        <dbReference type="EMBL" id="KMO22958.1"/>
    </source>
</evidence>
<dbReference type="InterPro" id="IPR042257">
    <property type="entry name" value="DGOK_C"/>
</dbReference>
<dbReference type="Proteomes" id="UP000036471">
    <property type="component" value="Unassembled WGS sequence"/>
</dbReference>
<sequence length="314" mass="31550">MIAVDWGTSSARAYRLAPDGAVLARREGAGGILRVPEGGFPAALTEMVGDWLADGETRVLLAGMVGSRQGWQEAPYLACPAGLDALAGAVVPVPFPGAAVRLVPGLSAEDAAGTPEVMRGEEVQVVGALARPDEDALICLPGSHAKWVRVAGGRIAGFTTHMTGEAFAALKDHTILGRMMTGTAEAGPAFAAGVARSAEGGGLLHHLFGTRTLGLFGRLAPEDAASYLSGLLIGHEVAAALTGGAALAGGAVLAGGGARVEPALVRPLVRLVGSGPLMALYGRAIALKGGEAVPGDPDAAARGLALIGERIQWA</sequence>
<accession>A0ABR5HC44</accession>
<proteinExistence type="predicted"/>
<keyword evidence="2" id="KW-1185">Reference proteome</keyword>
<dbReference type="Gene3D" id="3.30.420.300">
    <property type="entry name" value="2-keto-3-deoxy-galactonokinase, substrate binding domain"/>
    <property type="match status" value="1"/>
</dbReference>
<dbReference type="InterPro" id="IPR042258">
    <property type="entry name" value="DGOK_N"/>
</dbReference>
<dbReference type="EMBL" id="JTHG01000125">
    <property type="protein sequence ID" value="KMO22958.1"/>
    <property type="molecule type" value="Genomic_DNA"/>
</dbReference>
<dbReference type="RefSeq" id="WP_048430390.1">
    <property type="nucleotide sequence ID" value="NZ_JTHF01000244.1"/>
</dbReference>
<reference evidence="1 2" key="1">
    <citation type="submission" date="2014-11" db="EMBL/GenBank/DDBJ databases">
        <title>Comparative genomics of Methylobacterium species.</title>
        <authorList>
            <person name="Chaudhry V."/>
            <person name="Patil P.B."/>
        </authorList>
    </citation>
    <scope>NUCLEOTIDE SEQUENCE [LARGE SCALE GENOMIC DNA]</scope>
    <source>
        <strain evidence="1 2">SE3.6</strain>
    </source>
</reference>
<dbReference type="Gene3D" id="3.30.420.310">
    <property type="entry name" value="2-keto-3-deoxy-galactonokinase, C-terminal domain"/>
    <property type="match status" value="1"/>
</dbReference>
<name>A0ABR5HC44_9HYPH</name>
<comment type="caution">
    <text evidence="1">The sequence shown here is derived from an EMBL/GenBank/DDBJ whole genome shotgun (WGS) entry which is preliminary data.</text>
</comment>
<dbReference type="CDD" id="cd24012">
    <property type="entry name" value="ASKHA_NBD_KDGal-kinase"/>
    <property type="match status" value="1"/>
</dbReference>
<protein>
    <submittedName>
        <fullName evidence="1">2-keto-3-deoxy-galactonokinase</fullName>
    </submittedName>
</protein>
<dbReference type="Pfam" id="PF05035">
    <property type="entry name" value="DGOK"/>
    <property type="match status" value="1"/>
</dbReference>
<evidence type="ECO:0000313" key="2">
    <source>
        <dbReference type="Proteomes" id="UP000036471"/>
    </source>
</evidence>
<gene>
    <name evidence="1" type="ORF">QR79_14680</name>
</gene>